<dbReference type="EMBL" id="JANRMS010000174">
    <property type="protein sequence ID" value="KAJ3544893.1"/>
    <property type="molecule type" value="Genomic_DNA"/>
</dbReference>
<evidence type="ECO:0000313" key="2">
    <source>
        <dbReference type="Proteomes" id="UP001148629"/>
    </source>
</evidence>
<evidence type="ECO:0000313" key="1">
    <source>
        <dbReference type="EMBL" id="KAJ3544893.1"/>
    </source>
</evidence>
<protein>
    <submittedName>
        <fullName evidence="1">Uncharacterized protein</fullName>
    </submittedName>
</protein>
<comment type="caution">
    <text evidence="1">The sequence shown here is derived from an EMBL/GenBank/DDBJ whole genome shotgun (WGS) entry which is preliminary data.</text>
</comment>
<proteinExistence type="predicted"/>
<keyword evidence="2" id="KW-1185">Reference proteome</keyword>
<gene>
    <name evidence="1" type="ORF">NM208_g2789</name>
</gene>
<reference evidence="1" key="1">
    <citation type="submission" date="2022-08" db="EMBL/GenBank/DDBJ databases">
        <title>Genome Sequence of Fusarium decemcellulare.</title>
        <authorList>
            <person name="Buettner E."/>
        </authorList>
    </citation>
    <scope>NUCLEOTIDE SEQUENCE</scope>
    <source>
        <strain evidence="1">Babe19</strain>
    </source>
</reference>
<accession>A0ACC1SRI3</accession>
<name>A0ACC1SRI3_9HYPO</name>
<dbReference type="Proteomes" id="UP001148629">
    <property type="component" value="Unassembled WGS sequence"/>
</dbReference>
<organism evidence="1 2">
    <name type="scientific">Fusarium decemcellulare</name>
    <dbReference type="NCBI Taxonomy" id="57161"/>
    <lineage>
        <taxon>Eukaryota</taxon>
        <taxon>Fungi</taxon>
        <taxon>Dikarya</taxon>
        <taxon>Ascomycota</taxon>
        <taxon>Pezizomycotina</taxon>
        <taxon>Sordariomycetes</taxon>
        <taxon>Hypocreomycetidae</taxon>
        <taxon>Hypocreales</taxon>
        <taxon>Nectriaceae</taxon>
        <taxon>Fusarium</taxon>
        <taxon>Fusarium decemcellulare species complex</taxon>
    </lineage>
</organism>
<sequence>MDPEDLEVHCKRAREVARYAHDHRVSFSSIKSEHHWQTLERAIRNVLGTDIAMLTYAQIIDGLPIGDVAFDQRLPGLYGDHPLDDCHDELCPGAMEKVRELYENWDPYFLEFDPKIVQQYEEAVPGTKPFNLRLIELVAVSLHQIGVEVFKLDLRLHNGDIESIQNWMPDTPLFANMKPRPTLFGHHHYFDYDIYPEGLADVAGYWTEDRILGGVAVFDRRPKDNDWNPPNVYFHSSHAHVTDRVCQLLDEQQQALLDFLLSDPCSDHCPLPVLTNKRNRTRLDWWDAHTHHQVYRDIWERKPLTYDELRFEERRPRADTDYPEILDMLFHINAQFGDTIPEVPRKSHRE</sequence>